<dbReference type="Proteomes" id="UP001430953">
    <property type="component" value="Unassembled WGS sequence"/>
</dbReference>
<proteinExistence type="predicted"/>
<sequence length="90" mass="10344">MNNILGCPKTHARESTIRFFEPEAAILSSLVKLPSNKSIATFTCHAQLLENLERNNKKDSSRVTFYSTASNYSHLKTITRTQLRQREKLF</sequence>
<protein>
    <submittedName>
        <fullName evidence="1">Uncharacterized protein</fullName>
    </submittedName>
</protein>
<evidence type="ECO:0000313" key="1">
    <source>
        <dbReference type="EMBL" id="KAL0109770.1"/>
    </source>
</evidence>
<dbReference type="EMBL" id="JADYXP020000014">
    <property type="protein sequence ID" value="KAL0109770.1"/>
    <property type="molecule type" value="Genomic_DNA"/>
</dbReference>
<name>A0AAW2F6A9_9HYME</name>
<gene>
    <name evidence="1" type="ORF">PUN28_013440</name>
</gene>
<reference evidence="1 2" key="1">
    <citation type="submission" date="2023-03" db="EMBL/GenBank/DDBJ databases">
        <title>High recombination rates correlate with genetic variation in Cardiocondyla obscurior ants.</title>
        <authorList>
            <person name="Errbii M."/>
        </authorList>
    </citation>
    <scope>NUCLEOTIDE SEQUENCE [LARGE SCALE GENOMIC DNA]</scope>
    <source>
        <strain evidence="1">Alpha-2009</strain>
        <tissue evidence="1">Whole body</tissue>
    </source>
</reference>
<accession>A0AAW2F6A9</accession>
<organism evidence="1 2">
    <name type="scientific">Cardiocondyla obscurior</name>
    <dbReference type="NCBI Taxonomy" id="286306"/>
    <lineage>
        <taxon>Eukaryota</taxon>
        <taxon>Metazoa</taxon>
        <taxon>Ecdysozoa</taxon>
        <taxon>Arthropoda</taxon>
        <taxon>Hexapoda</taxon>
        <taxon>Insecta</taxon>
        <taxon>Pterygota</taxon>
        <taxon>Neoptera</taxon>
        <taxon>Endopterygota</taxon>
        <taxon>Hymenoptera</taxon>
        <taxon>Apocrita</taxon>
        <taxon>Aculeata</taxon>
        <taxon>Formicoidea</taxon>
        <taxon>Formicidae</taxon>
        <taxon>Myrmicinae</taxon>
        <taxon>Cardiocondyla</taxon>
    </lineage>
</organism>
<keyword evidence="2" id="KW-1185">Reference proteome</keyword>
<dbReference type="AlphaFoldDB" id="A0AAW2F6A9"/>
<evidence type="ECO:0000313" key="2">
    <source>
        <dbReference type="Proteomes" id="UP001430953"/>
    </source>
</evidence>
<comment type="caution">
    <text evidence="1">The sequence shown here is derived from an EMBL/GenBank/DDBJ whole genome shotgun (WGS) entry which is preliminary data.</text>
</comment>